<comment type="caution">
    <text evidence="2">The sequence shown here is derived from an EMBL/GenBank/DDBJ whole genome shotgun (WGS) entry which is preliminary data.</text>
</comment>
<dbReference type="Pfam" id="PF01498">
    <property type="entry name" value="HTH_Tnp_Tc3_2"/>
    <property type="match status" value="1"/>
</dbReference>
<reference evidence="2 3" key="1">
    <citation type="submission" date="2024-02" db="EMBL/GenBank/DDBJ databases">
        <title>Chromosome-scale genome assembly of the rough periwinkle Littorina saxatilis.</title>
        <authorList>
            <person name="De Jode A."/>
            <person name="Faria R."/>
            <person name="Formenti G."/>
            <person name="Sims Y."/>
            <person name="Smith T.P."/>
            <person name="Tracey A."/>
            <person name="Wood J.M.D."/>
            <person name="Zagrodzka Z.B."/>
            <person name="Johannesson K."/>
            <person name="Butlin R.K."/>
            <person name="Leder E.H."/>
        </authorList>
    </citation>
    <scope>NUCLEOTIDE SEQUENCE [LARGE SCALE GENOMIC DNA]</scope>
    <source>
        <strain evidence="2">Snail1</strain>
        <tissue evidence="2">Muscle</tissue>
    </source>
</reference>
<dbReference type="InterPro" id="IPR052338">
    <property type="entry name" value="Transposase_5"/>
</dbReference>
<gene>
    <name evidence="2" type="ORF">V1264_002812</name>
</gene>
<dbReference type="Gene3D" id="3.30.420.10">
    <property type="entry name" value="Ribonuclease H-like superfamily/Ribonuclease H"/>
    <property type="match status" value="1"/>
</dbReference>
<dbReference type="PANTHER" id="PTHR23022:SF135">
    <property type="entry name" value="SI:DKEY-77F5.3"/>
    <property type="match status" value="1"/>
</dbReference>
<dbReference type="PANTHER" id="PTHR23022">
    <property type="entry name" value="TRANSPOSABLE ELEMENT-RELATED"/>
    <property type="match status" value="1"/>
</dbReference>
<keyword evidence="3" id="KW-1185">Reference proteome</keyword>
<dbReference type="InterPro" id="IPR002492">
    <property type="entry name" value="Transposase_Tc1-like"/>
</dbReference>
<evidence type="ECO:0000313" key="3">
    <source>
        <dbReference type="Proteomes" id="UP001374579"/>
    </source>
</evidence>
<accession>A0AAN9B647</accession>
<dbReference type="InterPro" id="IPR009057">
    <property type="entry name" value="Homeodomain-like_sf"/>
</dbReference>
<dbReference type="GO" id="GO:0003677">
    <property type="term" value="F:DNA binding"/>
    <property type="evidence" value="ECO:0007669"/>
    <property type="project" value="InterPro"/>
</dbReference>
<name>A0AAN9B647_9CAEN</name>
<dbReference type="SUPFAM" id="SSF46689">
    <property type="entry name" value="Homeodomain-like"/>
    <property type="match status" value="1"/>
</dbReference>
<protein>
    <recommendedName>
        <fullName evidence="1">Transposase Tc1-like domain-containing protein</fullName>
    </recommendedName>
</protein>
<dbReference type="EMBL" id="JBAMIC010000012">
    <property type="protein sequence ID" value="KAK7098544.1"/>
    <property type="molecule type" value="Genomic_DNA"/>
</dbReference>
<dbReference type="InterPro" id="IPR036397">
    <property type="entry name" value="RNaseH_sf"/>
</dbReference>
<dbReference type="Gene3D" id="1.10.10.60">
    <property type="entry name" value="Homeodomain-like"/>
    <property type="match status" value="1"/>
</dbReference>
<evidence type="ECO:0000313" key="2">
    <source>
        <dbReference type="EMBL" id="KAK7098544.1"/>
    </source>
</evidence>
<evidence type="ECO:0000259" key="1">
    <source>
        <dbReference type="Pfam" id="PF01498"/>
    </source>
</evidence>
<dbReference type="GO" id="GO:0006313">
    <property type="term" value="P:DNA transposition"/>
    <property type="evidence" value="ECO:0007669"/>
    <property type="project" value="InterPro"/>
</dbReference>
<feature type="domain" description="Transposase Tc1-like" evidence="1">
    <location>
        <begin position="68"/>
        <end position="138"/>
    </location>
</feature>
<organism evidence="2 3">
    <name type="scientific">Littorina saxatilis</name>
    <dbReference type="NCBI Taxonomy" id="31220"/>
    <lineage>
        <taxon>Eukaryota</taxon>
        <taxon>Metazoa</taxon>
        <taxon>Spiralia</taxon>
        <taxon>Lophotrochozoa</taxon>
        <taxon>Mollusca</taxon>
        <taxon>Gastropoda</taxon>
        <taxon>Caenogastropoda</taxon>
        <taxon>Littorinimorpha</taxon>
        <taxon>Littorinoidea</taxon>
        <taxon>Littorinidae</taxon>
        <taxon>Littorina</taxon>
    </lineage>
</organism>
<proteinExistence type="predicted"/>
<dbReference type="AlphaFoldDB" id="A0AAN9B647"/>
<sequence length="266" mass="30265">MPRLSPDQRQQAIGRLDAGQSVQQVAWAFGANVTTVYRLQQRFHVTNSTCDLPGRGRPRVTTARQDRHLVHQHQRDAFETAANTARNTFGVHVQPVNARTLRRRLGGQNLVNRCPARRPVLTAQHRLDRLAWAQQHAHWRHRDWRRVIYSDEKRFCLEPGDGRVRIWRRPGQRFANNNILQHDRWGGASVMIWGAIGVNYSEWDLSSFRTSAKVVGMVSMQIATSIKSCVPMRFHLSRGTGTACSSKTMPVPILHVLPRTGCVTTA</sequence>
<dbReference type="Proteomes" id="UP001374579">
    <property type="component" value="Unassembled WGS sequence"/>
</dbReference>
<dbReference type="GO" id="GO:0015074">
    <property type="term" value="P:DNA integration"/>
    <property type="evidence" value="ECO:0007669"/>
    <property type="project" value="InterPro"/>
</dbReference>